<gene>
    <name evidence="5" type="ORF">SVIO_014120</name>
</gene>
<comment type="caution">
    <text evidence="5">The sequence shown here is derived from an EMBL/GenBank/DDBJ whole genome shotgun (WGS) entry which is preliminary data.</text>
</comment>
<dbReference type="InterPro" id="IPR052352">
    <property type="entry name" value="Sugar_Degrad_Dehydratases"/>
</dbReference>
<dbReference type="PANTHER" id="PTHR43183:SF2">
    <property type="entry name" value="DIHYDROXY-ACID DEHYDRATASE"/>
    <property type="match status" value="1"/>
</dbReference>
<evidence type="ECO:0000313" key="6">
    <source>
        <dbReference type="Proteomes" id="UP000301309"/>
    </source>
</evidence>
<keyword evidence="2" id="KW-0408">Iron</keyword>
<accession>A0A4D4KY97</accession>
<dbReference type="GO" id="GO:0046872">
    <property type="term" value="F:metal ion binding"/>
    <property type="evidence" value="ECO:0007669"/>
    <property type="project" value="UniProtKB-KW"/>
</dbReference>
<evidence type="ECO:0000313" key="5">
    <source>
        <dbReference type="EMBL" id="GDY50789.1"/>
    </source>
</evidence>
<feature type="domain" description="Dihydroxy-acid/6-phosphogluconate dehydratase C-terminal" evidence="4">
    <location>
        <begin position="1"/>
        <end position="74"/>
    </location>
</feature>
<dbReference type="InterPro" id="IPR042096">
    <property type="entry name" value="Dihydro-acid_dehy_C"/>
</dbReference>
<dbReference type="Pfam" id="PF24877">
    <property type="entry name" value="ILV_EDD_C"/>
    <property type="match status" value="1"/>
</dbReference>
<protein>
    <recommendedName>
        <fullName evidence="4">Dihydroxy-acid/6-phosphogluconate dehydratase C-terminal domain-containing protein</fullName>
    </recommendedName>
</protein>
<sequence>MVLHVSPEPAVGGPLALVRDGDWITLDVPARTLTPEVGEEELERRRAAWEPSPPVADRGWSRLYTEHVLQADQGLGLDFLVGGSGHPAPRESH</sequence>
<evidence type="ECO:0000256" key="1">
    <source>
        <dbReference type="ARBA" id="ARBA00022723"/>
    </source>
</evidence>
<keyword evidence="3" id="KW-0411">Iron-sulfur</keyword>
<keyword evidence="6" id="KW-1185">Reference proteome</keyword>
<dbReference type="PANTHER" id="PTHR43183">
    <property type="entry name" value="HYPOTHETICAL DIHYDROXYACID DEHYDRATASE (EUROFUNG)-RELATED"/>
    <property type="match status" value="1"/>
</dbReference>
<evidence type="ECO:0000259" key="4">
    <source>
        <dbReference type="Pfam" id="PF24877"/>
    </source>
</evidence>
<reference evidence="5 6" key="1">
    <citation type="journal article" date="2020" name="Int. J. Syst. Evol. Microbiol.">
        <title>Reclassification of Streptomyces castelarensis and Streptomyces sporoclivatus as later heterotypic synonyms of Streptomyces antimycoticus.</title>
        <authorList>
            <person name="Komaki H."/>
            <person name="Tamura T."/>
        </authorList>
    </citation>
    <scope>NUCLEOTIDE SEQUENCE [LARGE SCALE GENOMIC DNA]</scope>
    <source>
        <strain evidence="5 6">NBRC 13459</strain>
    </source>
</reference>
<keyword evidence="1" id="KW-0479">Metal-binding</keyword>
<dbReference type="Gene3D" id="3.50.30.80">
    <property type="entry name" value="IlvD/EDD C-terminal domain-like"/>
    <property type="match status" value="1"/>
</dbReference>
<organism evidence="5 6">
    <name type="scientific">Streptomyces violaceusniger</name>
    <dbReference type="NCBI Taxonomy" id="68280"/>
    <lineage>
        <taxon>Bacteria</taxon>
        <taxon>Bacillati</taxon>
        <taxon>Actinomycetota</taxon>
        <taxon>Actinomycetes</taxon>
        <taxon>Kitasatosporales</taxon>
        <taxon>Streptomycetaceae</taxon>
        <taxon>Streptomyces</taxon>
        <taxon>Streptomyces violaceusniger group</taxon>
    </lineage>
</organism>
<dbReference type="SUPFAM" id="SSF52016">
    <property type="entry name" value="LeuD/IlvD-like"/>
    <property type="match status" value="1"/>
</dbReference>
<proteinExistence type="predicted"/>
<dbReference type="EMBL" id="BJHW01000001">
    <property type="protein sequence ID" value="GDY50789.1"/>
    <property type="molecule type" value="Genomic_DNA"/>
</dbReference>
<dbReference type="GO" id="GO:0051536">
    <property type="term" value="F:iron-sulfur cluster binding"/>
    <property type="evidence" value="ECO:0007669"/>
    <property type="project" value="UniProtKB-KW"/>
</dbReference>
<evidence type="ECO:0000256" key="2">
    <source>
        <dbReference type="ARBA" id="ARBA00023004"/>
    </source>
</evidence>
<dbReference type="InterPro" id="IPR056740">
    <property type="entry name" value="ILV_EDD_C"/>
</dbReference>
<dbReference type="Proteomes" id="UP000301309">
    <property type="component" value="Unassembled WGS sequence"/>
</dbReference>
<name>A0A4D4KY97_STRVO</name>
<dbReference type="AlphaFoldDB" id="A0A4D4KY97"/>
<evidence type="ECO:0000256" key="3">
    <source>
        <dbReference type="ARBA" id="ARBA00023014"/>
    </source>
</evidence>